<evidence type="ECO:0000256" key="1">
    <source>
        <dbReference type="SAM" id="MobiDB-lite"/>
    </source>
</evidence>
<sequence>MHVNVFVTACLWASASAFVWQQKRQLLDTAQWLNSTLTATTVLLNTTLTSNATTTLNLTLASNMTTIECPPLSPIKTYIAQVNASLWALSRMQIYHGASWACRTQEFSIPCEILFDSTLALNLVCAEANGTGLYQVANAHASWYIDQAISDMTGVYNQLQVMARNGTRPSLAHCQNLPWDTMIRSRINATAITRLLCGSIADPLPGYREDIGSYTHHKRLSYRQPNGSSSRPTQITTFLSQINAALWTISILQSNASTSVTAASICSSPDPSPLPPPSNLFNQTLALALICQSATGIKLFEPKSLAQAVSDLHLISGMLVDNTEPPFPEKGNYQIAKCRSYLPLNTLLSVGIESERVAGLICGVQFPPESSFQDQDSDDITDDENGEEEEEEESISSAAYATLATQPWSSEAMTSSSTIGGVWTEEREEVTTTWTSLQIASGVSPDEVVTEMPSRLGSGERKARVTAIAVAPDATSCA</sequence>
<gene>
    <name evidence="3" type="ORF">Slin15195_G017780</name>
</gene>
<organism evidence="3 4">
    <name type="scientific">Septoria linicola</name>
    <dbReference type="NCBI Taxonomy" id="215465"/>
    <lineage>
        <taxon>Eukaryota</taxon>
        <taxon>Fungi</taxon>
        <taxon>Dikarya</taxon>
        <taxon>Ascomycota</taxon>
        <taxon>Pezizomycotina</taxon>
        <taxon>Dothideomycetes</taxon>
        <taxon>Dothideomycetidae</taxon>
        <taxon>Mycosphaerellales</taxon>
        <taxon>Mycosphaerellaceae</taxon>
        <taxon>Septoria</taxon>
    </lineage>
</organism>
<keyword evidence="4" id="KW-1185">Reference proteome</keyword>
<feature type="signal peptide" evidence="2">
    <location>
        <begin position="1"/>
        <end position="17"/>
    </location>
</feature>
<evidence type="ECO:0000313" key="3">
    <source>
        <dbReference type="EMBL" id="USW48459.1"/>
    </source>
</evidence>
<dbReference type="Proteomes" id="UP001056384">
    <property type="component" value="Chromosome 1"/>
</dbReference>
<dbReference type="EMBL" id="CP099418">
    <property type="protein sequence ID" value="USW48459.1"/>
    <property type="molecule type" value="Genomic_DNA"/>
</dbReference>
<feature type="region of interest" description="Disordered" evidence="1">
    <location>
        <begin position="368"/>
        <end position="397"/>
    </location>
</feature>
<reference evidence="3" key="1">
    <citation type="submission" date="2022-06" db="EMBL/GenBank/DDBJ databases">
        <title>Complete genome sequences of two strains of the flax pathogen Septoria linicola.</title>
        <authorList>
            <person name="Lapalu N."/>
            <person name="Simon A."/>
            <person name="Demenou B."/>
            <person name="Paumier D."/>
            <person name="Guillot M.-P."/>
            <person name="Gout L."/>
            <person name="Valade R."/>
        </authorList>
    </citation>
    <scope>NUCLEOTIDE SEQUENCE</scope>
    <source>
        <strain evidence="3">SE15195</strain>
    </source>
</reference>
<evidence type="ECO:0000313" key="4">
    <source>
        <dbReference type="Proteomes" id="UP001056384"/>
    </source>
</evidence>
<feature type="compositionally biased region" description="Acidic residues" evidence="1">
    <location>
        <begin position="375"/>
        <end position="394"/>
    </location>
</feature>
<feature type="chain" id="PRO_5040439978" evidence="2">
    <location>
        <begin position="18"/>
        <end position="478"/>
    </location>
</feature>
<protein>
    <submittedName>
        <fullName evidence="3">Uncharacterized protein</fullName>
    </submittedName>
</protein>
<accession>A0A9Q9AIK0</accession>
<name>A0A9Q9AIK0_9PEZI</name>
<evidence type="ECO:0000256" key="2">
    <source>
        <dbReference type="SAM" id="SignalP"/>
    </source>
</evidence>
<proteinExistence type="predicted"/>
<keyword evidence="2" id="KW-0732">Signal</keyword>
<dbReference type="AlphaFoldDB" id="A0A9Q9AIK0"/>